<dbReference type="AlphaFoldDB" id="A0A0D9W3T5"/>
<evidence type="ECO:0000256" key="1">
    <source>
        <dbReference type="SAM" id="MobiDB-lite"/>
    </source>
</evidence>
<feature type="compositionally biased region" description="Polar residues" evidence="1">
    <location>
        <begin position="85"/>
        <end position="96"/>
    </location>
</feature>
<reference evidence="2" key="3">
    <citation type="submission" date="2015-04" db="UniProtKB">
        <authorList>
            <consortium name="EnsemblPlants"/>
        </authorList>
    </citation>
    <scope>IDENTIFICATION</scope>
</reference>
<feature type="region of interest" description="Disordered" evidence="1">
    <location>
        <begin position="69"/>
        <end position="96"/>
    </location>
</feature>
<evidence type="ECO:0000313" key="3">
    <source>
        <dbReference type="Proteomes" id="UP000032180"/>
    </source>
</evidence>
<dbReference type="HOGENOM" id="CLU_2362758_0_0_1"/>
<evidence type="ECO:0000313" key="2">
    <source>
        <dbReference type="EnsemblPlants" id="LPERR04G06010.1"/>
    </source>
</evidence>
<reference evidence="3" key="2">
    <citation type="submission" date="2013-12" db="EMBL/GenBank/DDBJ databases">
        <authorList>
            <person name="Yu Y."/>
            <person name="Lee S."/>
            <person name="de Baynast K."/>
            <person name="Wissotski M."/>
            <person name="Liu L."/>
            <person name="Talag J."/>
            <person name="Goicoechea J."/>
            <person name="Angelova A."/>
            <person name="Jetty R."/>
            <person name="Kudrna D."/>
            <person name="Golser W."/>
            <person name="Rivera L."/>
            <person name="Zhang J."/>
            <person name="Wing R."/>
        </authorList>
    </citation>
    <scope>NUCLEOTIDE SEQUENCE</scope>
</reference>
<feature type="compositionally biased region" description="Polar residues" evidence="1">
    <location>
        <begin position="1"/>
        <end position="10"/>
    </location>
</feature>
<reference evidence="2 3" key="1">
    <citation type="submission" date="2012-08" db="EMBL/GenBank/DDBJ databases">
        <title>Oryza genome evolution.</title>
        <authorList>
            <person name="Wing R.A."/>
        </authorList>
    </citation>
    <scope>NUCLEOTIDE SEQUENCE</scope>
</reference>
<sequence length="96" mass="10713">MECRCSTTAEFGQRGSRRLGDQSTSSIHREEGKELSEASILIYFGLGMGPIHLAVFLGCTEDLRQRVDTGNGLKPSMANREDSRTQYIFQRSQSNP</sequence>
<accession>A0A0D9W3T5</accession>
<protein>
    <submittedName>
        <fullName evidence="2">Uncharacterized protein</fullName>
    </submittedName>
</protein>
<dbReference type="Gramene" id="LPERR04G06010.1">
    <property type="protein sequence ID" value="LPERR04G06010.1"/>
    <property type="gene ID" value="LPERR04G06010"/>
</dbReference>
<dbReference type="Proteomes" id="UP000032180">
    <property type="component" value="Chromosome 4"/>
</dbReference>
<organism evidence="2 3">
    <name type="scientific">Leersia perrieri</name>
    <dbReference type="NCBI Taxonomy" id="77586"/>
    <lineage>
        <taxon>Eukaryota</taxon>
        <taxon>Viridiplantae</taxon>
        <taxon>Streptophyta</taxon>
        <taxon>Embryophyta</taxon>
        <taxon>Tracheophyta</taxon>
        <taxon>Spermatophyta</taxon>
        <taxon>Magnoliopsida</taxon>
        <taxon>Liliopsida</taxon>
        <taxon>Poales</taxon>
        <taxon>Poaceae</taxon>
        <taxon>BOP clade</taxon>
        <taxon>Oryzoideae</taxon>
        <taxon>Oryzeae</taxon>
        <taxon>Oryzinae</taxon>
        <taxon>Leersia</taxon>
    </lineage>
</organism>
<keyword evidence="3" id="KW-1185">Reference proteome</keyword>
<dbReference type="EnsemblPlants" id="LPERR04G06010.1">
    <property type="protein sequence ID" value="LPERR04G06010.1"/>
    <property type="gene ID" value="LPERR04G06010"/>
</dbReference>
<feature type="region of interest" description="Disordered" evidence="1">
    <location>
        <begin position="1"/>
        <end position="33"/>
    </location>
</feature>
<name>A0A0D9W3T5_9ORYZ</name>
<proteinExistence type="predicted"/>